<evidence type="ECO:0000256" key="1">
    <source>
        <dbReference type="SAM" id="Phobius"/>
    </source>
</evidence>
<proteinExistence type="predicted"/>
<feature type="signal peptide" evidence="2">
    <location>
        <begin position="1"/>
        <end position="21"/>
    </location>
</feature>
<keyword evidence="2" id="KW-0732">Signal</keyword>
<evidence type="ECO:0000313" key="4">
    <source>
        <dbReference type="Proteomes" id="UP001331515"/>
    </source>
</evidence>
<sequence>MINAPRILSVLAVVGLLGGSAVNTLPSPFSCCPGATLTYEPHCETTFILNVTNFARSAHGESECIAPCTEMRDGRMKLTGCPNVTARIVCKDENNSVEAKEIQYIGDLCAAVRSNSMERGHHCWVVFLLLAVLIAALWSTSRYKSAFVQQMETS</sequence>
<dbReference type="AlphaFoldDB" id="A0AAN8DG35"/>
<name>A0AAN8DG35_CHAGU</name>
<keyword evidence="1" id="KW-0472">Membrane</keyword>
<evidence type="ECO:0000313" key="3">
    <source>
        <dbReference type="EMBL" id="KAK5921602.1"/>
    </source>
</evidence>
<comment type="caution">
    <text evidence="3">The sequence shown here is derived from an EMBL/GenBank/DDBJ whole genome shotgun (WGS) entry which is preliminary data.</text>
</comment>
<keyword evidence="1" id="KW-0812">Transmembrane</keyword>
<feature type="chain" id="PRO_5042914807" evidence="2">
    <location>
        <begin position="22"/>
        <end position="154"/>
    </location>
</feature>
<accession>A0AAN8DG35</accession>
<organism evidence="3 4">
    <name type="scientific">Champsocephalus gunnari</name>
    <name type="common">Mackerel icefish</name>
    <dbReference type="NCBI Taxonomy" id="52237"/>
    <lineage>
        <taxon>Eukaryota</taxon>
        <taxon>Metazoa</taxon>
        <taxon>Chordata</taxon>
        <taxon>Craniata</taxon>
        <taxon>Vertebrata</taxon>
        <taxon>Euteleostomi</taxon>
        <taxon>Actinopterygii</taxon>
        <taxon>Neopterygii</taxon>
        <taxon>Teleostei</taxon>
        <taxon>Neoteleostei</taxon>
        <taxon>Acanthomorphata</taxon>
        <taxon>Eupercaria</taxon>
        <taxon>Perciformes</taxon>
        <taxon>Notothenioidei</taxon>
        <taxon>Channichthyidae</taxon>
        <taxon>Champsocephalus</taxon>
    </lineage>
</organism>
<feature type="transmembrane region" description="Helical" evidence="1">
    <location>
        <begin position="124"/>
        <end position="141"/>
    </location>
</feature>
<evidence type="ECO:0000256" key="2">
    <source>
        <dbReference type="SAM" id="SignalP"/>
    </source>
</evidence>
<keyword evidence="4" id="KW-1185">Reference proteome</keyword>
<protein>
    <submittedName>
        <fullName evidence="3">Uncharacterized protein</fullName>
    </submittedName>
</protein>
<dbReference type="Proteomes" id="UP001331515">
    <property type="component" value="Unassembled WGS sequence"/>
</dbReference>
<dbReference type="EMBL" id="JAURVH010001522">
    <property type="protein sequence ID" value="KAK5921602.1"/>
    <property type="molecule type" value="Genomic_DNA"/>
</dbReference>
<gene>
    <name evidence="3" type="ORF">CgunFtcFv8_018956</name>
</gene>
<keyword evidence="1" id="KW-1133">Transmembrane helix</keyword>
<reference evidence="3 4" key="1">
    <citation type="journal article" date="2023" name="Mol. Biol. Evol.">
        <title>Genomics of Secondarily Temperate Adaptation in the Only Non-Antarctic Icefish.</title>
        <authorList>
            <person name="Rivera-Colon A.G."/>
            <person name="Rayamajhi N."/>
            <person name="Minhas B.F."/>
            <person name="Madrigal G."/>
            <person name="Bilyk K.T."/>
            <person name="Yoon V."/>
            <person name="Hune M."/>
            <person name="Gregory S."/>
            <person name="Cheng C.H.C."/>
            <person name="Catchen J.M."/>
        </authorList>
    </citation>
    <scope>NUCLEOTIDE SEQUENCE [LARGE SCALE GENOMIC DNA]</scope>
    <source>
        <tissue evidence="3">White muscle</tissue>
    </source>
</reference>